<dbReference type="PANTHER" id="PTHR13027">
    <property type="entry name" value="SAND PROTEIN-RELATED"/>
    <property type="match status" value="1"/>
</dbReference>
<feature type="domain" description="FUZ/MON1/HPS1 third Longin" evidence="3">
    <location>
        <begin position="286"/>
        <end position="394"/>
    </location>
</feature>
<comment type="caution">
    <text evidence="4">The sequence shown here is derived from an EMBL/GenBank/DDBJ whole genome shotgun (WGS) entry which is preliminary data.</text>
</comment>
<dbReference type="InterPro" id="IPR004353">
    <property type="entry name" value="Mon1"/>
</dbReference>
<evidence type="ECO:0000259" key="1">
    <source>
        <dbReference type="Pfam" id="PF19036"/>
    </source>
</evidence>
<dbReference type="AlphaFoldDB" id="A0A6G0WD75"/>
<dbReference type="Pfam" id="PF19037">
    <property type="entry name" value="Fuz_longin_2"/>
    <property type="match status" value="1"/>
</dbReference>
<accession>A0A6G0WD75</accession>
<evidence type="ECO:0008006" key="6">
    <source>
        <dbReference type="Google" id="ProtNLM"/>
    </source>
</evidence>
<dbReference type="VEuPathDB" id="FungiDB:AeMF1_005918"/>
<organism evidence="4 5">
    <name type="scientific">Aphanomyces euteiches</name>
    <dbReference type="NCBI Taxonomy" id="100861"/>
    <lineage>
        <taxon>Eukaryota</taxon>
        <taxon>Sar</taxon>
        <taxon>Stramenopiles</taxon>
        <taxon>Oomycota</taxon>
        <taxon>Saprolegniomycetes</taxon>
        <taxon>Saprolegniales</taxon>
        <taxon>Verrucalvaceae</taxon>
        <taxon>Aphanomyces</taxon>
    </lineage>
</organism>
<proteinExistence type="predicted"/>
<dbReference type="EMBL" id="VJMJ01000246">
    <property type="protein sequence ID" value="KAF0725271.1"/>
    <property type="molecule type" value="Genomic_DNA"/>
</dbReference>
<protein>
    <recommendedName>
        <fullName evidence="6">Vacuolar fusion protein MON1 homolog</fullName>
    </recommendedName>
</protein>
<dbReference type="InterPro" id="IPR043970">
    <property type="entry name" value="FUZ/MON1/HPS1_longin_3"/>
</dbReference>
<sequence>MELPEIHVLSAAGKPILSTKTGDECSNVSIAGLIQGISSFADDSLRQIKTSTHILSFLPSPPLLFFCATSSTFYGLNVSRLLLLLKHHLLVFLTQNGLSLIESNPNYDLRNLLYGTHDVLTAIAAAWTQQIWTQLDDIGVRFWPLAIEARRSIQNAIDVSGLVFGLVSCQGHIVSYKQGHKDHPFRVADVHLLLHVVDKMPSLKSSESWTPLCLPAFNASGFLYAYILFVLPNVNVILLSTDQTHFHPLQMHVQNTLKPVVLAVMDQMASRPPRRDLMPLRFQPLLLHYFFQSDRTHEYICPEFQDCPMLDSPEWRIQLLRTYCTLHIRLHGSLKDERKLGYPLDSSTLPKATVYFTRTETMVALGLVKPNGFLYVCCQPLLSAEQANDLADNLWLFIVQDLLTA</sequence>
<dbReference type="PRINTS" id="PR01546">
    <property type="entry name" value="YEAST73DUF"/>
</dbReference>
<evidence type="ECO:0000313" key="4">
    <source>
        <dbReference type="EMBL" id="KAF0725271.1"/>
    </source>
</evidence>
<reference evidence="4 5" key="1">
    <citation type="submission" date="2019-07" db="EMBL/GenBank/DDBJ databases">
        <title>Genomics analysis of Aphanomyces spp. identifies a new class of oomycete effector associated with host adaptation.</title>
        <authorList>
            <person name="Gaulin E."/>
        </authorList>
    </citation>
    <scope>NUCLEOTIDE SEQUENCE [LARGE SCALE GENOMIC DNA]</scope>
    <source>
        <strain evidence="4 5">ATCC 201684</strain>
    </source>
</reference>
<gene>
    <name evidence="4" type="ORF">Ae201684_016236</name>
</gene>
<dbReference type="Pfam" id="PF19036">
    <property type="entry name" value="Fuz_longin_1"/>
    <property type="match status" value="1"/>
</dbReference>
<dbReference type="PANTHER" id="PTHR13027:SF7">
    <property type="entry name" value="VACUOLAR FUSION PROTEIN MON1 HOMOLOG"/>
    <property type="match status" value="1"/>
</dbReference>
<name>A0A6G0WD75_9STRA</name>
<dbReference type="Pfam" id="PF19038">
    <property type="entry name" value="Fuz_longin_3"/>
    <property type="match status" value="1"/>
</dbReference>
<dbReference type="GO" id="GO:0006623">
    <property type="term" value="P:protein targeting to vacuole"/>
    <property type="evidence" value="ECO:0007669"/>
    <property type="project" value="InterPro"/>
</dbReference>
<evidence type="ECO:0000259" key="3">
    <source>
        <dbReference type="Pfam" id="PF19038"/>
    </source>
</evidence>
<feature type="domain" description="FUZ/MON1/HPS1 second Longin" evidence="2">
    <location>
        <begin position="161"/>
        <end position="255"/>
    </location>
</feature>
<evidence type="ECO:0000313" key="5">
    <source>
        <dbReference type="Proteomes" id="UP000481153"/>
    </source>
</evidence>
<dbReference type="InterPro" id="IPR043971">
    <property type="entry name" value="FUZ/MON1/HPS1_longin_2"/>
</dbReference>
<keyword evidence="5" id="KW-1185">Reference proteome</keyword>
<evidence type="ECO:0000259" key="2">
    <source>
        <dbReference type="Pfam" id="PF19037"/>
    </source>
</evidence>
<dbReference type="Proteomes" id="UP000481153">
    <property type="component" value="Unassembled WGS sequence"/>
</dbReference>
<dbReference type="InterPro" id="IPR043972">
    <property type="entry name" value="FUZ/MON1/HPS1_longin_1"/>
</dbReference>
<dbReference type="GO" id="GO:0016192">
    <property type="term" value="P:vesicle-mediated transport"/>
    <property type="evidence" value="ECO:0007669"/>
    <property type="project" value="InterPro"/>
</dbReference>
<feature type="domain" description="FUZ/MON1/HPS1 first Longin" evidence="1">
    <location>
        <begin position="7"/>
        <end position="121"/>
    </location>
</feature>